<sequence length="844" mass="90127">MKRMASDTMTFIGKWAFSSTYGGSFMSLNESGGQLVAVSAQSPGPDQRFNAYGDVNSGFWLQGNNGSYVVYNGDGGYAATEARTGSPAIFTLKTKSGSVQLVEQASGEYYYVDLNGNSVSRVSTDNAPATTLLLQVIVSPGLADIQAVKFAAAVDLTWAYLASANLVSVSFQDADLSHADLSGCNLYGALFTGTDLKLSHAVLAKATLSYAVMNDIAADNADFTNAVMTFTKLSDSNLEYSNLTGADMTNAVLNRTGFQNANLTGAKLYGATAADTRFDKANLTKADLTRAMITDFHIPGATLAYAKLDNQTLTTAEIDADTDFTGASMQNVFLSNCVLQEVTFAHANLTGARLDGADLTGADLSYANLTKASLKNGVKLYSASLSNATLTSADLTGAQLGAISVAFTLSESLASDLDQGVVDNNIKDAFADAGHPLSSSATVTVRIPGENWIVTDGNTVYTITNSGAVLDVWMSTNTSYAAVLAGAYMPNAIFTSANLYAVNMSGVNWYGEAAKADNTNLEEADLANANLASMDFSQARMYGCNLDSANLINTNFNGAYLTASANKKQTSLAYSNMQGATFVQAHLQGAVLTNAAVSLNQGPFFTLPESYEANLNQGLISQDLREQFNKYGYPLESNAFVTVNILGSYWTITNGSNSVYPVYNIVNISDSLIVSGGPIGVHLFDLPQSMSVEFDQKKLSSDIQTAFKDNGYPLLPSAKIDKVIVPGSEWHMTNINTDTNKLQEGYSEFYVINNTVDASLHVYGSVLMFVRTGEDHTLEQVRMALATTQVTQDDMDGTTTCPNGQRLSQYLNQSPTQHITWEQMMTAATPPKPPACIPDPMHWC</sequence>
<reference evidence="1 2" key="1">
    <citation type="submission" date="2023-07" db="EMBL/GenBank/DDBJ databases">
        <title>Genomic Encyclopedia of Type Strains, Phase IV (KMG-IV): sequencing the most valuable type-strain genomes for metagenomic binning, comparative biology and taxonomic classification.</title>
        <authorList>
            <person name="Goeker M."/>
        </authorList>
    </citation>
    <scope>NUCLEOTIDE SEQUENCE [LARGE SCALE GENOMIC DNA]</scope>
    <source>
        <strain evidence="1 2">T98</strain>
    </source>
</reference>
<dbReference type="Proteomes" id="UP001248709">
    <property type="component" value="Unassembled WGS sequence"/>
</dbReference>
<dbReference type="EMBL" id="JAUSUY010000002">
    <property type="protein sequence ID" value="MDT3425164.1"/>
    <property type="molecule type" value="Genomic_DNA"/>
</dbReference>
<gene>
    <name evidence="1" type="ORF">J2Z22_000677</name>
</gene>
<dbReference type="InterPro" id="IPR001646">
    <property type="entry name" value="5peptide_repeat"/>
</dbReference>
<protein>
    <submittedName>
        <fullName evidence="1">Uncharacterized protein YjbI with pentapeptide repeats</fullName>
    </submittedName>
</protein>
<dbReference type="Gene3D" id="2.160.20.80">
    <property type="entry name" value="E3 ubiquitin-protein ligase SopA"/>
    <property type="match status" value="3"/>
</dbReference>
<dbReference type="Pfam" id="PF00805">
    <property type="entry name" value="Pentapeptide"/>
    <property type="match status" value="6"/>
</dbReference>
<evidence type="ECO:0000313" key="2">
    <source>
        <dbReference type="Proteomes" id="UP001248709"/>
    </source>
</evidence>
<proteinExistence type="predicted"/>
<comment type="caution">
    <text evidence="1">The sequence shown here is derived from an EMBL/GenBank/DDBJ whole genome shotgun (WGS) entry which is preliminary data.</text>
</comment>
<evidence type="ECO:0000313" key="1">
    <source>
        <dbReference type="EMBL" id="MDT3425164.1"/>
    </source>
</evidence>
<dbReference type="InterPro" id="IPR051082">
    <property type="entry name" value="Pentapeptide-BTB/POZ_domain"/>
</dbReference>
<organism evidence="1 2">
    <name type="scientific">Paenibacillus forsythiae</name>
    <dbReference type="NCBI Taxonomy" id="365616"/>
    <lineage>
        <taxon>Bacteria</taxon>
        <taxon>Bacillati</taxon>
        <taxon>Bacillota</taxon>
        <taxon>Bacilli</taxon>
        <taxon>Bacillales</taxon>
        <taxon>Paenibacillaceae</taxon>
        <taxon>Paenibacillus</taxon>
    </lineage>
</organism>
<keyword evidence="2" id="KW-1185">Reference proteome</keyword>
<dbReference type="InterPro" id="IPR008999">
    <property type="entry name" value="Actin-crosslinking"/>
</dbReference>
<dbReference type="Gene3D" id="2.80.10.50">
    <property type="match status" value="1"/>
</dbReference>
<dbReference type="SUPFAM" id="SSF141571">
    <property type="entry name" value="Pentapeptide repeat-like"/>
    <property type="match status" value="3"/>
</dbReference>
<dbReference type="PANTHER" id="PTHR14136:SF17">
    <property type="entry name" value="BTB_POZ DOMAIN-CONTAINING PROTEIN KCTD9"/>
    <property type="match status" value="1"/>
</dbReference>
<accession>A0ABU3H2W4</accession>
<dbReference type="SUPFAM" id="SSF50405">
    <property type="entry name" value="Actin-crosslinking proteins"/>
    <property type="match status" value="1"/>
</dbReference>
<name>A0ABU3H2W4_9BACL</name>
<dbReference type="PANTHER" id="PTHR14136">
    <property type="entry name" value="BTB_POZ DOMAIN-CONTAINING PROTEIN KCTD9"/>
    <property type="match status" value="1"/>
</dbReference>